<evidence type="ECO:0000313" key="2">
    <source>
        <dbReference type="Proteomes" id="UP000218069"/>
    </source>
</evidence>
<accession>A0A240E4Z7</accession>
<gene>
    <name evidence="1" type="ORF">SAMN06295945_1971</name>
</gene>
<reference evidence="2" key="1">
    <citation type="submission" date="2017-08" db="EMBL/GenBank/DDBJ databases">
        <authorList>
            <person name="Varghese N."/>
            <person name="Submissions S."/>
        </authorList>
    </citation>
    <scope>NUCLEOTIDE SEQUENCE [LARGE SCALE GENOMIC DNA]</scope>
    <source>
        <strain evidence="2">AP-Melu-1000-B4</strain>
    </source>
</reference>
<name>A0A240E4Z7_9BURK</name>
<dbReference type="RefSeq" id="WP_096674810.1">
    <property type="nucleotide sequence ID" value="NZ_OANS01000006.1"/>
</dbReference>
<proteinExistence type="predicted"/>
<evidence type="ECO:0000313" key="1">
    <source>
        <dbReference type="EMBL" id="SNX29591.1"/>
    </source>
</evidence>
<protein>
    <submittedName>
        <fullName evidence="1">Uncharacterized protein</fullName>
    </submittedName>
</protein>
<organism evidence="1 2">
    <name type="scientific">Polynucleobacter meluiroseus</name>
    <dbReference type="NCBI Taxonomy" id="1938814"/>
    <lineage>
        <taxon>Bacteria</taxon>
        <taxon>Pseudomonadati</taxon>
        <taxon>Pseudomonadota</taxon>
        <taxon>Betaproteobacteria</taxon>
        <taxon>Burkholderiales</taxon>
        <taxon>Burkholderiaceae</taxon>
        <taxon>Polynucleobacter</taxon>
    </lineage>
</organism>
<dbReference type="Proteomes" id="UP000218069">
    <property type="component" value="Unassembled WGS sequence"/>
</dbReference>
<dbReference type="OrthoDB" id="9133508at2"/>
<keyword evidence="2" id="KW-1185">Reference proteome</keyword>
<dbReference type="AlphaFoldDB" id="A0A240E4Z7"/>
<sequence length="59" mass="6882">MTTFTTEDRKLVEKEPIPFYGYCDLTDPSTKDTNTLLHPVLKKIKVEYRVDDSSEDLED</sequence>
<dbReference type="EMBL" id="OANS01000006">
    <property type="protein sequence ID" value="SNX29591.1"/>
    <property type="molecule type" value="Genomic_DNA"/>
</dbReference>